<proteinExistence type="predicted"/>
<dbReference type="EnsemblMetazoa" id="GAUT038478-RA">
    <property type="protein sequence ID" value="GAUT038478-PA"/>
    <property type="gene ID" value="GAUT038478"/>
</dbReference>
<feature type="compositionally biased region" description="Polar residues" evidence="1">
    <location>
        <begin position="75"/>
        <end position="94"/>
    </location>
</feature>
<evidence type="ECO:0000313" key="3">
    <source>
        <dbReference type="Proteomes" id="UP000078200"/>
    </source>
</evidence>
<dbReference type="Proteomes" id="UP000078200">
    <property type="component" value="Unassembled WGS sequence"/>
</dbReference>
<protein>
    <submittedName>
        <fullName evidence="2">Uncharacterized protein</fullName>
    </submittedName>
</protein>
<sequence>MRRRWAQFINHDHKPEGAARLLKLQTKLEALNRQRSPSLASHTRNTSDEPSTNKKEPLQPPTSAEARHVPATIPGPNSTIASAFYSNVVAQQNHPARRPSFPDSSRHGTRHRNSQKMGTQFK</sequence>
<keyword evidence="3" id="KW-1185">Reference proteome</keyword>
<name>A0A1A9VIF5_GLOAU</name>
<accession>A0A1A9VIF5</accession>
<dbReference type="VEuPathDB" id="VectorBase:GAUT038478"/>
<dbReference type="AlphaFoldDB" id="A0A1A9VIF5"/>
<evidence type="ECO:0000313" key="2">
    <source>
        <dbReference type="EnsemblMetazoa" id="GAUT038478-PA"/>
    </source>
</evidence>
<feature type="region of interest" description="Disordered" evidence="1">
    <location>
        <begin position="30"/>
        <end position="122"/>
    </location>
</feature>
<organism evidence="2 3">
    <name type="scientific">Glossina austeni</name>
    <name type="common">Savannah tsetse fly</name>
    <dbReference type="NCBI Taxonomy" id="7395"/>
    <lineage>
        <taxon>Eukaryota</taxon>
        <taxon>Metazoa</taxon>
        <taxon>Ecdysozoa</taxon>
        <taxon>Arthropoda</taxon>
        <taxon>Hexapoda</taxon>
        <taxon>Insecta</taxon>
        <taxon>Pterygota</taxon>
        <taxon>Neoptera</taxon>
        <taxon>Endopterygota</taxon>
        <taxon>Diptera</taxon>
        <taxon>Brachycera</taxon>
        <taxon>Muscomorpha</taxon>
        <taxon>Hippoboscoidea</taxon>
        <taxon>Glossinidae</taxon>
        <taxon>Glossina</taxon>
    </lineage>
</organism>
<feature type="compositionally biased region" description="Basic and acidic residues" evidence="1">
    <location>
        <begin position="45"/>
        <end position="57"/>
    </location>
</feature>
<evidence type="ECO:0000256" key="1">
    <source>
        <dbReference type="SAM" id="MobiDB-lite"/>
    </source>
</evidence>
<feature type="compositionally biased region" description="Polar residues" evidence="1">
    <location>
        <begin position="33"/>
        <end position="44"/>
    </location>
</feature>
<reference evidence="2" key="1">
    <citation type="submission" date="2020-05" db="UniProtKB">
        <authorList>
            <consortium name="EnsemblMetazoa"/>
        </authorList>
    </citation>
    <scope>IDENTIFICATION</scope>
    <source>
        <strain evidence="2">TTRI</strain>
    </source>
</reference>